<dbReference type="Pfam" id="PF21957">
    <property type="entry name" value="Zn_ribbon_16"/>
    <property type="match status" value="1"/>
</dbReference>
<accession>A0A5M8QJQ2</accession>
<dbReference type="Pfam" id="PF19898">
    <property type="entry name" value="DUF6371"/>
    <property type="match status" value="1"/>
</dbReference>
<dbReference type="Proteomes" id="UP000323866">
    <property type="component" value="Unassembled WGS sequence"/>
</dbReference>
<reference evidence="3 4" key="2">
    <citation type="submission" date="2019-09" db="EMBL/GenBank/DDBJ databases">
        <title>A bacterium isolated from glacier soil.</title>
        <authorList>
            <person name="Liu Q."/>
        </authorList>
    </citation>
    <scope>NUCLEOTIDE SEQUENCE [LARGE SCALE GENOMIC DNA]</scope>
    <source>
        <strain evidence="3 4">MDT1-10-3</strain>
    </source>
</reference>
<dbReference type="OrthoDB" id="1068350at2"/>
<evidence type="ECO:0000259" key="2">
    <source>
        <dbReference type="Pfam" id="PF21957"/>
    </source>
</evidence>
<evidence type="ECO:0000313" key="4">
    <source>
        <dbReference type="Proteomes" id="UP000323866"/>
    </source>
</evidence>
<protein>
    <recommendedName>
        <fullName evidence="5">Toprim domain-containing protein</fullName>
    </recommendedName>
</protein>
<evidence type="ECO:0008006" key="5">
    <source>
        <dbReference type="Google" id="ProtNLM"/>
    </source>
</evidence>
<evidence type="ECO:0000259" key="1">
    <source>
        <dbReference type="Pfam" id="PF19898"/>
    </source>
</evidence>
<name>A0A5M8QJQ2_9BACT</name>
<evidence type="ECO:0000313" key="3">
    <source>
        <dbReference type="EMBL" id="KAA6435498.1"/>
    </source>
</evidence>
<proteinExistence type="predicted"/>
<comment type="caution">
    <text evidence="3">The sequence shown here is derived from an EMBL/GenBank/DDBJ whole genome shotgun (WGS) entry which is preliminary data.</text>
</comment>
<dbReference type="InterPro" id="IPR047731">
    <property type="entry name" value="Zinc_ribbon_put"/>
</dbReference>
<dbReference type="NCBIfam" id="NF040506">
    <property type="entry name" value="PG0870_Nterm"/>
    <property type="match status" value="1"/>
</dbReference>
<dbReference type="AlphaFoldDB" id="A0A5M8QJQ2"/>
<gene>
    <name evidence="3" type="ORF">FOE74_06010</name>
</gene>
<dbReference type="EMBL" id="VKKZ01000019">
    <property type="protein sequence ID" value="KAA6435498.1"/>
    <property type="molecule type" value="Genomic_DNA"/>
</dbReference>
<feature type="domain" description="Zinc beta-ribbon finger putative" evidence="2">
    <location>
        <begin position="4"/>
        <end position="67"/>
    </location>
</feature>
<organism evidence="3 4">
    <name type="scientific">Rufibacter glacialis</name>
    <dbReference type="NCBI Taxonomy" id="1259555"/>
    <lineage>
        <taxon>Bacteria</taxon>
        <taxon>Pseudomonadati</taxon>
        <taxon>Bacteroidota</taxon>
        <taxon>Cytophagia</taxon>
        <taxon>Cytophagales</taxon>
        <taxon>Hymenobacteraceae</taxon>
        <taxon>Rufibacter</taxon>
    </lineage>
</organism>
<sequence>MNTYQYNLQRYSGPGSRYDCPECRKRKRFTRYVDRETGETLHPSVGLCDRKGSCGYHLSPSEYLRRNGISFSSAPAPRAMQHKPKSPSYIKHSLVKASRKAFQRNHFFIFLTNIFGADVAKELADLYLIGTSKYWPGATVFWQVDCENRVRTGKVMLYDLQTGKRVKEPCSRIHWAHCLVNDPHFRLSQCLFGEHLLREYPGKPVVIVESEKSALIASAYYHEYVWLASGGISQLNMEKCLSLKGRNITLIPDADAFLAWQEKARILEKDLEQRVKVSRALEDIATETERGEGWDIADFLLKKKLKGLLNI</sequence>
<feature type="domain" description="DUF6371" evidence="1">
    <location>
        <begin position="105"/>
        <end position="253"/>
    </location>
</feature>
<reference evidence="3 4" key="1">
    <citation type="submission" date="2019-07" db="EMBL/GenBank/DDBJ databases">
        <authorList>
            <person name="Qu J.-H."/>
        </authorList>
    </citation>
    <scope>NUCLEOTIDE SEQUENCE [LARGE SCALE GENOMIC DNA]</scope>
    <source>
        <strain evidence="3 4">MDT1-10-3</strain>
    </source>
</reference>
<dbReference type="InterPro" id="IPR045951">
    <property type="entry name" value="DUF6371"/>
</dbReference>